<evidence type="ECO:0000313" key="3">
    <source>
        <dbReference type="Proteomes" id="UP001458880"/>
    </source>
</evidence>
<evidence type="ECO:0000256" key="1">
    <source>
        <dbReference type="SAM" id="MobiDB-lite"/>
    </source>
</evidence>
<feature type="compositionally biased region" description="Polar residues" evidence="1">
    <location>
        <begin position="33"/>
        <end position="47"/>
    </location>
</feature>
<organism evidence="2 3">
    <name type="scientific">Popillia japonica</name>
    <name type="common">Japanese beetle</name>
    <dbReference type="NCBI Taxonomy" id="7064"/>
    <lineage>
        <taxon>Eukaryota</taxon>
        <taxon>Metazoa</taxon>
        <taxon>Ecdysozoa</taxon>
        <taxon>Arthropoda</taxon>
        <taxon>Hexapoda</taxon>
        <taxon>Insecta</taxon>
        <taxon>Pterygota</taxon>
        <taxon>Neoptera</taxon>
        <taxon>Endopterygota</taxon>
        <taxon>Coleoptera</taxon>
        <taxon>Polyphaga</taxon>
        <taxon>Scarabaeiformia</taxon>
        <taxon>Scarabaeidae</taxon>
        <taxon>Rutelinae</taxon>
        <taxon>Popillia</taxon>
    </lineage>
</organism>
<comment type="caution">
    <text evidence="2">The sequence shown here is derived from an EMBL/GenBank/DDBJ whole genome shotgun (WGS) entry which is preliminary data.</text>
</comment>
<accession>A0AAW1MGV0</accession>
<reference evidence="2 3" key="1">
    <citation type="journal article" date="2024" name="BMC Genomics">
        <title>De novo assembly and annotation of Popillia japonica's genome with initial clues to its potential as an invasive pest.</title>
        <authorList>
            <person name="Cucini C."/>
            <person name="Boschi S."/>
            <person name="Funari R."/>
            <person name="Cardaioli E."/>
            <person name="Iannotti N."/>
            <person name="Marturano G."/>
            <person name="Paoli F."/>
            <person name="Bruttini M."/>
            <person name="Carapelli A."/>
            <person name="Frati F."/>
            <person name="Nardi F."/>
        </authorList>
    </citation>
    <scope>NUCLEOTIDE SEQUENCE [LARGE SCALE GENOMIC DNA]</scope>
    <source>
        <strain evidence="2">DMR45628</strain>
    </source>
</reference>
<name>A0AAW1MGV0_POPJA</name>
<dbReference type="EMBL" id="JASPKY010000050">
    <property type="protein sequence ID" value="KAK9745258.1"/>
    <property type="molecule type" value="Genomic_DNA"/>
</dbReference>
<protein>
    <submittedName>
        <fullName evidence="2">Uncharacterized protein</fullName>
    </submittedName>
</protein>
<keyword evidence="3" id="KW-1185">Reference proteome</keyword>
<dbReference type="Proteomes" id="UP001458880">
    <property type="component" value="Unassembled WGS sequence"/>
</dbReference>
<sequence length="136" mass="15365">MAVLDFPEGFSLMERTPTYDNFPIGSFRPAKAQSRNGSVTVAMSTGDNLGAPSGDDGIVGGPRTPQQVAAQKRLQQTQAQMTERMPCNRERHNSNSWESWEIEEEILVTEFKDDDNHGSHWISHPDHYNNEIYARE</sequence>
<evidence type="ECO:0000313" key="2">
    <source>
        <dbReference type="EMBL" id="KAK9745258.1"/>
    </source>
</evidence>
<dbReference type="AlphaFoldDB" id="A0AAW1MGV0"/>
<gene>
    <name evidence="2" type="ORF">QE152_g7022</name>
</gene>
<proteinExistence type="predicted"/>
<feature type="region of interest" description="Disordered" evidence="1">
    <location>
        <begin position="31"/>
        <end position="63"/>
    </location>
</feature>